<dbReference type="InterPro" id="IPR004146">
    <property type="entry name" value="DC1"/>
</dbReference>
<organism evidence="3 4">
    <name type="scientific">Turnera subulata</name>
    <dbReference type="NCBI Taxonomy" id="218843"/>
    <lineage>
        <taxon>Eukaryota</taxon>
        <taxon>Viridiplantae</taxon>
        <taxon>Streptophyta</taxon>
        <taxon>Embryophyta</taxon>
        <taxon>Tracheophyta</taxon>
        <taxon>Spermatophyta</taxon>
        <taxon>Magnoliopsida</taxon>
        <taxon>eudicotyledons</taxon>
        <taxon>Gunneridae</taxon>
        <taxon>Pentapetalae</taxon>
        <taxon>rosids</taxon>
        <taxon>fabids</taxon>
        <taxon>Malpighiales</taxon>
        <taxon>Passifloraceae</taxon>
        <taxon>Turnera</taxon>
    </lineage>
</organism>
<dbReference type="PANTHER" id="PTHR32410">
    <property type="entry name" value="CYSTEINE/HISTIDINE-RICH C1 DOMAIN FAMILY PROTEIN"/>
    <property type="match status" value="1"/>
</dbReference>
<sequence>MEAGQSSSQYSSIVPTNCLDCKKPIRGPGARCRCSASSHDALLISRLGGMVPEKITSPLHPPHPLHRTTSPVDDKDHSLLRCSFCTKPFIGSNCYYTCASGSCNFSVHLSCALPLCSSKGIKQQPHRVISLQDLTWGVSLITCNVCGTYDDGIYSTCLCTMCHRVIHRKCLDLEPTIIIRQHPCPITYTFFLPLGDSRACGICTKRVSQNCGGYMCEPCNFVAHVDCTSKFTIESATVEDDHSLPASDQAVINTNAETIKHWSHDHELVLIDEEDFEGEKCCNGCMLPVLPPFYSCRECDDFILDKSCISLPLQVKDPSHPHSLTLLACAKGKAFAVGDIFPCDSCAQLSQGFLYCCLECDDVSIDVRCIQFAVKGRAQHKGHKHPLFLVESRDERLYKEWCFACEQSSASSRRLSCGICPRFELHASCATLPERVTNDRYDQHPLFLTYHQEDDGCDTYYCLICGEDRLPRHWFYHCKECDFDCHTRCLLGKYPYIKFGSTHTLECHPHPLTLLEVKEDYLPKRSACGEDSGSMVFECTNSQCQFVVELVCLLQLISGNGE</sequence>
<keyword evidence="1" id="KW-0677">Repeat</keyword>
<feature type="domain" description="DC1" evidence="2">
    <location>
        <begin position="382"/>
        <end position="430"/>
    </location>
</feature>
<reference evidence="3" key="1">
    <citation type="submission" date="2022-02" db="EMBL/GenBank/DDBJ databases">
        <authorList>
            <person name="Henning P.M."/>
            <person name="McCubbin A.G."/>
            <person name="Shore J.S."/>
        </authorList>
    </citation>
    <scope>NUCLEOTIDE SEQUENCE</scope>
    <source>
        <strain evidence="3">F60SS</strain>
        <tissue evidence="3">Leaves</tissue>
    </source>
</reference>
<feature type="domain" description="DC1" evidence="2">
    <location>
        <begin position="318"/>
        <end position="370"/>
    </location>
</feature>
<feature type="domain" description="DC1" evidence="2">
    <location>
        <begin position="263"/>
        <end position="309"/>
    </location>
</feature>
<dbReference type="SUPFAM" id="SSF57889">
    <property type="entry name" value="Cysteine-rich domain"/>
    <property type="match status" value="5"/>
</dbReference>
<dbReference type="InterPro" id="IPR053192">
    <property type="entry name" value="Vacuole_Formation_Reg"/>
</dbReference>
<feature type="domain" description="DC1" evidence="2">
    <location>
        <begin position="182"/>
        <end position="227"/>
    </location>
</feature>
<evidence type="ECO:0000259" key="2">
    <source>
        <dbReference type="Pfam" id="PF03107"/>
    </source>
</evidence>
<evidence type="ECO:0000313" key="3">
    <source>
        <dbReference type="EMBL" id="KAJ4850824.1"/>
    </source>
</evidence>
<dbReference type="EMBL" id="JAKUCV010000209">
    <property type="protein sequence ID" value="KAJ4850824.1"/>
    <property type="molecule type" value="Genomic_DNA"/>
</dbReference>
<dbReference type="Pfam" id="PF03107">
    <property type="entry name" value="C1_2"/>
    <property type="match status" value="6"/>
</dbReference>
<feature type="domain" description="DC1" evidence="2">
    <location>
        <begin position="440"/>
        <end position="489"/>
    </location>
</feature>
<dbReference type="PANTHER" id="PTHR32410:SF211">
    <property type="entry name" value="CYSTEINE_HISTIDINE-RICH C1 DOMAIN FAMILY PROTEIN"/>
    <property type="match status" value="1"/>
</dbReference>
<keyword evidence="4" id="KW-1185">Reference proteome</keyword>
<protein>
    <recommendedName>
        <fullName evidence="2">DC1 domain-containing protein</fullName>
    </recommendedName>
</protein>
<name>A0A9Q0GLP1_9ROSI</name>
<dbReference type="Proteomes" id="UP001141552">
    <property type="component" value="Unassembled WGS sequence"/>
</dbReference>
<evidence type="ECO:0000256" key="1">
    <source>
        <dbReference type="ARBA" id="ARBA00022737"/>
    </source>
</evidence>
<comment type="caution">
    <text evidence="3">The sequence shown here is derived from an EMBL/GenBank/DDBJ whole genome shotgun (WGS) entry which is preliminary data.</text>
</comment>
<proteinExistence type="predicted"/>
<accession>A0A9Q0GLP1</accession>
<gene>
    <name evidence="3" type="ORF">Tsubulata_037030</name>
</gene>
<dbReference type="AlphaFoldDB" id="A0A9Q0GLP1"/>
<dbReference type="OrthoDB" id="938199at2759"/>
<reference evidence="3" key="2">
    <citation type="journal article" date="2023" name="Plants (Basel)">
        <title>Annotation of the Turnera subulata (Passifloraceae) Draft Genome Reveals the S-Locus Evolved after the Divergence of Turneroideae from Passifloroideae in a Stepwise Manner.</title>
        <authorList>
            <person name="Henning P.M."/>
            <person name="Roalson E.H."/>
            <person name="Mir W."/>
            <person name="McCubbin A.G."/>
            <person name="Shore J.S."/>
        </authorList>
    </citation>
    <scope>NUCLEOTIDE SEQUENCE</scope>
    <source>
        <strain evidence="3">F60SS</strain>
    </source>
</reference>
<evidence type="ECO:0000313" key="4">
    <source>
        <dbReference type="Proteomes" id="UP001141552"/>
    </source>
</evidence>
<dbReference type="InterPro" id="IPR046349">
    <property type="entry name" value="C1-like_sf"/>
</dbReference>
<feature type="domain" description="DC1" evidence="2">
    <location>
        <begin position="58"/>
        <end position="112"/>
    </location>
</feature>